<gene>
    <name evidence="2" type="ORF">Pla100_58960</name>
</gene>
<organism evidence="2 3">
    <name type="scientific">Neorhodopirellula pilleata</name>
    <dbReference type="NCBI Taxonomy" id="2714738"/>
    <lineage>
        <taxon>Bacteria</taxon>
        <taxon>Pseudomonadati</taxon>
        <taxon>Planctomycetota</taxon>
        <taxon>Planctomycetia</taxon>
        <taxon>Pirellulales</taxon>
        <taxon>Pirellulaceae</taxon>
        <taxon>Neorhodopirellula</taxon>
    </lineage>
</organism>
<dbReference type="EMBL" id="SJPM01000025">
    <property type="protein sequence ID" value="TWT87857.1"/>
    <property type="molecule type" value="Genomic_DNA"/>
</dbReference>
<protein>
    <recommendedName>
        <fullName evidence="4">Sulfatase</fullName>
    </recommendedName>
</protein>
<sequence precursor="true">MMNSSLSMYALIALAAAFASSAVADQPNVIVIMTEDQGMEPSGEFSVDAMHLESVPRQLGATFLDAEGNENVEAYYAYVDRLSD</sequence>
<keyword evidence="1" id="KW-0732">Signal</keyword>
<evidence type="ECO:0000256" key="1">
    <source>
        <dbReference type="SAM" id="SignalP"/>
    </source>
</evidence>
<evidence type="ECO:0008006" key="4">
    <source>
        <dbReference type="Google" id="ProtNLM"/>
    </source>
</evidence>
<name>A0A5C5ZLJ9_9BACT</name>
<evidence type="ECO:0000313" key="3">
    <source>
        <dbReference type="Proteomes" id="UP000316213"/>
    </source>
</evidence>
<feature type="signal peptide" evidence="1">
    <location>
        <begin position="1"/>
        <end position="24"/>
    </location>
</feature>
<keyword evidence="3" id="KW-1185">Reference proteome</keyword>
<evidence type="ECO:0000313" key="2">
    <source>
        <dbReference type="EMBL" id="TWT87857.1"/>
    </source>
</evidence>
<dbReference type="AlphaFoldDB" id="A0A5C5ZLJ9"/>
<proteinExistence type="predicted"/>
<comment type="caution">
    <text evidence="2">The sequence shown here is derived from an EMBL/GenBank/DDBJ whole genome shotgun (WGS) entry which is preliminary data.</text>
</comment>
<accession>A0A5C5ZLJ9</accession>
<reference evidence="2 3" key="1">
    <citation type="submission" date="2019-02" db="EMBL/GenBank/DDBJ databases">
        <title>Deep-cultivation of Planctomycetes and their phenomic and genomic characterization uncovers novel biology.</title>
        <authorList>
            <person name="Wiegand S."/>
            <person name="Jogler M."/>
            <person name="Boedeker C."/>
            <person name="Pinto D."/>
            <person name="Vollmers J."/>
            <person name="Rivas-Marin E."/>
            <person name="Kohn T."/>
            <person name="Peeters S.H."/>
            <person name="Heuer A."/>
            <person name="Rast P."/>
            <person name="Oberbeckmann S."/>
            <person name="Bunk B."/>
            <person name="Jeske O."/>
            <person name="Meyerdierks A."/>
            <person name="Storesund J.E."/>
            <person name="Kallscheuer N."/>
            <person name="Luecker S."/>
            <person name="Lage O.M."/>
            <person name="Pohl T."/>
            <person name="Merkel B.J."/>
            <person name="Hornburger P."/>
            <person name="Mueller R.-W."/>
            <person name="Bruemmer F."/>
            <person name="Labrenz M."/>
            <person name="Spormann A.M."/>
            <person name="Op Den Camp H."/>
            <person name="Overmann J."/>
            <person name="Amann R."/>
            <person name="Jetten M.S.M."/>
            <person name="Mascher T."/>
            <person name="Medema M.H."/>
            <person name="Devos D.P."/>
            <person name="Kaster A.-K."/>
            <person name="Ovreas L."/>
            <person name="Rohde M."/>
            <person name="Galperin M.Y."/>
            <person name="Jogler C."/>
        </authorList>
    </citation>
    <scope>NUCLEOTIDE SEQUENCE [LARGE SCALE GENOMIC DNA]</scope>
    <source>
        <strain evidence="2 3">Pla100</strain>
    </source>
</reference>
<feature type="chain" id="PRO_5023012081" description="Sulfatase" evidence="1">
    <location>
        <begin position="25"/>
        <end position="84"/>
    </location>
</feature>
<dbReference type="Proteomes" id="UP000316213">
    <property type="component" value="Unassembled WGS sequence"/>
</dbReference>